<feature type="domain" description="F-box" evidence="1">
    <location>
        <begin position="40"/>
        <end position="89"/>
    </location>
</feature>
<evidence type="ECO:0000313" key="3">
    <source>
        <dbReference type="Proteomes" id="UP001432322"/>
    </source>
</evidence>
<accession>A0AAV5WA36</accession>
<dbReference type="Pfam" id="PF00646">
    <property type="entry name" value="F-box"/>
    <property type="match status" value="1"/>
</dbReference>
<organism evidence="2 3">
    <name type="scientific">Pristionchus fissidentatus</name>
    <dbReference type="NCBI Taxonomy" id="1538716"/>
    <lineage>
        <taxon>Eukaryota</taxon>
        <taxon>Metazoa</taxon>
        <taxon>Ecdysozoa</taxon>
        <taxon>Nematoda</taxon>
        <taxon>Chromadorea</taxon>
        <taxon>Rhabditida</taxon>
        <taxon>Rhabditina</taxon>
        <taxon>Diplogasteromorpha</taxon>
        <taxon>Diplogasteroidea</taxon>
        <taxon>Neodiplogasteridae</taxon>
        <taxon>Pristionchus</taxon>
    </lineage>
</organism>
<dbReference type="AlphaFoldDB" id="A0AAV5WA36"/>
<dbReference type="InterPro" id="IPR001810">
    <property type="entry name" value="F-box_dom"/>
</dbReference>
<comment type="caution">
    <text evidence="2">The sequence shown here is derived from an EMBL/GenBank/DDBJ whole genome shotgun (WGS) entry which is preliminary data.</text>
</comment>
<feature type="non-terminal residue" evidence="2">
    <location>
        <position position="1"/>
    </location>
</feature>
<evidence type="ECO:0000259" key="1">
    <source>
        <dbReference type="PROSITE" id="PS50181"/>
    </source>
</evidence>
<evidence type="ECO:0000313" key="2">
    <source>
        <dbReference type="EMBL" id="GMT27681.1"/>
    </source>
</evidence>
<dbReference type="Proteomes" id="UP001432322">
    <property type="component" value="Unassembled WGS sequence"/>
</dbReference>
<dbReference type="EMBL" id="BTSY01000005">
    <property type="protein sequence ID" value="GMT27681.1"/>
    <property type="molecule type" value="Genomic_DNA"/>
</dbReference>
<proteinExistence type="predicted"/>
<gene>
    <name evidence="2" type="ORF">PFISCL1PPCAC_18978</name>
</gene>
<keyword evidence="3" id="KW-1185">Reference proteome</keyword>
<sequence>RMSLDSSENLLENIDDKQQNEPFVSIEIEGPPEKRRKMDEKSLLDLPNEIIENIFSHLEFADRSRLRVIKRLSLIESTIRAPRSHYESLTMKCPSVDEARAVIEVTGSGKWNLQMSSNSLLSSLHRIIPNCLFTNVVFTIDFSNPIGRTILGLVSRVHTGSFIISSSGTNDLPFIDYSRICNLRINKEFLQVDIECEVTMKQITRLRNSLRSFRKSGGLKLVIPEDVALTLRRQYSDLNQDDNWYRMFGWWTVSKKFGNVTATVLSRPVDGSDQFVIKLIKTQYDSKFPQDVRDEWIRQWKLDDA</sequence>
<protein>
    <recommendedName>
        <fullName evidence="1">F-box domain-containing protein</fullName>
    </recommendedName>
</protein>
<dbReference type="PROSITE" id="PS50181">
    <property type="entry name" value="FBOX"/>
    <property type="match status" value="1"/>
</dbReference>
<reference evidence="2" key="1">
    <citation type="submission" date="2023-10" db="EMBL/GenBank/DDBJ databases">
        <title>Genome assembly of Pristionchus species.</title>
        <authorList>
            <person name="Yoshida K."/>
            <person name="Sommer R.J."/>
        </authorList>
    </citation>
    <scope>NUCLEOTIDE SEQUENCE</scope>
    <source>
        <strain evidence="2">RS5133</strain>
    </source>
</reference>
<name>A0AAV5WA36_9BILA</name>